<accession>A0ABN3LDB1</accession>
<evidence type="ECO:0000256" key="4">
    <source>
        <dbReference type="SAM" id="MobiDB-lite"/>
    </source>
</evidence>
<keyword evidence="3" id="KW-0460">Magnesium</keyword>
<organism evidence="6 7">
    <name type="scientific">Streptomyces thermolineatus</name>
    <dbReference type="NCBI Taxonomy" id="44033"/>
    <lineage>
        <taxon>Bacteria</taxon>
        <taxon>Bacillati</taxon>
        <taxon>Actinomycetota</taxon>
        <taxon>Actinomycetes</taxon>
        <taxon>Kitasatosporales</taxon>
        <taxon>Streptomycetaceae</taxon>
        <taxon>Streptomyces</taxon>
    </lineage>
</organism>
<dbReference type="RefSeq" id="WP_344382614.1">
    <property type="nucleotide sequence ID" value="NZ_BAAATA010000008.1"/>
</dbReference>
<dbReference type="Proteomes" id="UP001501358">
    <property type="component" value="Unassembled WGS sequence"/>
</dbReference>
<evidence type="ECO:0000313" key="7">
    <source>
        <dbReference type="Proteomes" id="UP001501358"/>
    </source>
</evidence>
<evidence type="ECO:0000256" key="2">
    <source>
        <dbReference type="ARBA" id="ARBA00022801"/>
    </source>
</evidence>
<proteinExistence type="predicted"/>
<dbReference type="PROSITE" id="PS00893">
    <property type="entry name" value="NUDIX_BOX"/>
    <property type="match status" value="1"/>
</dbReference>
<dbReference type="InterPro" id="IPR020084">
    <property type="entry name" value="NUDIX_hydrolase_CS"/>
</dbReference>
<evidence type="ECO:0000256" key="3">
    <source>
        <dbReference type="ARBA" id="ARBA00022842"/>
    </source>
</evidence>
<comment type="caution">
    <text evidence="6">The sequence shown here is derived from an EMBL/GenBank/DDBJ whole genome shotgun (WGS) entry which is preliminary data.</text>
</comment>
<dbReference type="InterPro" id="IPR015797">
    <property type="entry name" value="NUDIX_hydrolase-like_dom_sf"/>
</dbReference>
<keyword evidence="7" id="KW-1185">Reference proteome</keyword>
<feature type="domain" description="Nudix hydrolase" evidence="5">
    <location>
        <begin position="36"/>
        <end position="178"/>
    </location>
</feature>
<comment type="cofactor">
    <cofactor evidence="1">
        <name>Mg(2+)</name>
        <dbReference type="ChEBI" id="CHEBI:18420"/>
    </cofactor>
</comment>
<dbReference type="EMBL" id="BAAATA010000008">
    <property type="protein sequence ID" value="GAA2482265.1"/>
    <property type="molecule type" value="Genomic_DNA"/>
</dbReference>
<dbReference type="SUPFAM" id="SSF55811">
    <property type="entry name" value="Nudix"/>
    <property type="match status" value="2"/>
</dbReference>
<feature type="region of interest" description="Disordered" evidence="4">
    <location>
        <begin position="364"/>
        <end position="399"/>
    </location>
</feature>
<gene>
    <name evidence="6" type="ORF">GCM10010406_18160</name>
</gene>
<dbReference type="Pfam" id="PF00293">
    <property type="entry name" value="NUDIX"/>
    <property type="match status" value="2"/>
</dbReference>
<evidence type="ECO:0000256" key="1">
    <source>
        <dbReference type="ARBA" id="ARBA00001946"/>
    </source>
</evidence>
<dbReference type="InterPro" id="IPR000086">
    <property type="entry name" value="NUDIX_hydrolase_dom"/>
</dbReference>
<dbReference type="Gene3D" id="3.90.79.10">
    <property type="entry name" value="Nucleoside Triphosphate Pyrophosphohydrolase"/>
    <property type="match status" value="2"/>
</dbReference>
<keyword evidence="2" id="KW-0378">Hydrolase</keyword>
<evidence type="ECO:0000313" key="6">
    <source>
        <dbReference type="EMBL" id="GAA2482265.1"/>
    </source>
</evidence>
<name>A0ABN3LDB1_9ACTN</name>
<dbReference type="PANTHER" id="PTHR43046:SF12">
    <property type="entry name" value="GDP-MANNOSE MANNOSYL HYDROLASE"/>
    <property type="match status" value="1"/>
</dbReference>
<reference evidence="6 7" key="1">
    <citation type="journal article" date="2019" name="Int. J. Syst. Evol. Microbiol.">
        <title>The Global Catalogue of Microorganisms (GCM) 10K type strain sequencing project: providing services to taxonomists for standard genome sequencing and annotation.</title>
        <authorList>
            <consortium name="The Broad Institute Genomics Platform"/>
            <consortium name="The Broad Institute Genome Sequencing Center for Infectious Disease"/>
            <person name="Wu L."/>
            <person name="Ma J."/>
        </authorList>
    </citation>
    <scope>NUCLEOTIDE SEQUENCE [LARGE SCALE GENOMIC DNA]</scope>
    <source>
        <strain evidence="6 7">JCM 6307</strain>
    </source>
</reference>
<sequence length="399" mass="41730">MSTARPVPSPDGTPDPAAAVPVPPRMPNPEYARSRHAVWLSAAALFTDRLGRVLLVEPSYHRDGRRLLPGGGAEPGEGPRQACRREVREELGLDREPGELLAVNWIGPGHEAVPGDMPFPGEVRYVFDGGVLDEEDTAAIRLPGGELKGYAFHDSAAVASCMVPVEARIVLAALRARLGGTGTAHLEDGRHTGPVPALDRHAVHTRPRAGRTWPWHPEPVPGRLRVTQAWGWLFVPDGRVVLVVDPDGALVQLPGGTVEAYDADPEATLLREVAEEAQLRIGAPLRLGWSYDATGAVYGGTGPCARLRLAAPVTAVGPAAPDPATGRTFARLLATPAQAADLLGWGDRGHRQAELAARTAAERWGIPPAPPVPVTEIPAGGGLPAGEPGPGPAGGGLPG</sequence>
<protein>
    <recommendedName>
        <fullName evidence="5">Nudix hydrolase domain-containing protein</fullName>
    </recommendedName>
</protein>
<evidence type="ECO:0000259" key="5">
    <source>
        <dbReference type="PROSITE" id="PS51462"/>
    </source>
</evidence>
<dbReference type="PROSITE" id="PS51462">
    <property type="entry name" value="NUDIX"/>
    <property type="match status" value="1"/>
</dbReference>
<feature type="region of interest" description="Disordered" evidence="4">
    <location>
        <begin position="1"/>
        <end position="27"/>
    </location>
</feature>
<dbReference type="PANTHER" id="PTHR43046">
    <property type="entry name" value="GDP-MANNOSE MANNOSYL HYDROLASE"/>
    <property type="match status" value="1"/>
</dbReference>